<evidence type="ECO:0000256" key="1">
    <source>
        <dbReference type="ARBA" id="ARBA00004990"/>
    </source>
</evidence>
<feature type="binding site" evidence="8">
    <location>
        <position position="180"/>
    </location>
    <ligand>
        <name>ATP</name>
        <dbReference type="ChEBI" id="CHEBI:30616"/>
    </ligand>
</feature>
<organism evidence="9 10">
    <name type="scientific">Luteibaculum oceani</name>
    <dbReference type="NCBI Taxonomy" id="1294296"/>
    <lineage>
        <taxon>Bacteria</taxon>
        <taxon>Pseudomonadati</taxon>
        <taxon>Bacteroidota</taxon>
        <taxon>Flavobacteriia</taxon>
        <taxon>Flavobacteriales</taxon>
        <taxon>Luteibaculaceae</taxon>
        <taxon>Luteibaculum</taxon>
    </lineage>
</organism>
<dbReference type="AlphaFoldDB" id="A0A5C6V5M0"/>
<evidence type="ECO:0000256" key="7">
    <source>
        <dbReference type="ARBA" id="ARBA00048258"/>
    </source>
</evidence>
<evidence type="ECO:0000256" key="3">
    <source>
        <dbReference type="ARBA" id="ARBA00022598"/>
    </source>
</evidence>
<dbReference type="HAMAP" id="MF_00158">
    <property type="entry name" value="PanC"/>
    <property type="match status" value="1"/>
</dbReference>
<dbReference type="InterPro" id="IPR003721">
    <property type="entry name" value="Pantoate_ligase"/>
</dbReference>
<feature type="binding site" evidence="8">
    <location>
        <begin position="151"/>
        <end position="154"/>
    </location>
    <ligand>
        <name>ATP</name>
        <dbReference type="ChEBI" id="CHEBI:30616"/>
    </ligand>
</feature>
<dbReference type="EC" id="6.3.2.1" evidence="8"/>
<gene>
    <name evidence="8" type="primary">panC</name>
    <name evidence="9" type="ORF">FRX97_07105</name>
</gene>
<sequence length="287" mass="32841">MISVLVIDNYEDLSLYREKLGDKRIGFVPTMGALHRGHLHLAETSIKHCDATVVSIWVNPRQFNDKEDFEKYPRNFDEDIKKLRKVGVDVVFIPKSEEELYKANRLKQEARDLKGLDKPLEGMFRTGHFEAVVEVVYRLFCTVKPSVAYFGKKDFQQFRIIEHFTNSNDLGIEIIGLETIREESGLAMSSRNERLNQQERAAAAGIYKTLSWIKNSWNDKHKSPEEIKEEAANQLLAIPGLKSIDYLEIVNEEDLNPVKNGSSNTARAFIAVYLGPVRLIDNLSLNN</sequence>
<keyword evidence="4 8" id="KW-0566">Pantothenate biosynthesis</keyword>
<comment type="pathway">
    <text evidence="1 8">Cofactor biosynthesis; (R)-pantothenate biosynthesis; (R)-pantothenate from (R)-pantoate and beta-alanine: step 1/1.</text>
</comment>
<comment type="subcellular location">
    <subcellularLocation>
        <location evidence="8">Cytoplasm</location>
    </subcellularLocation>
</comment>
<dbReference type="OrthoDB" id="9773087at2"/>
<name>A0A5C6V5M0_9FLAO</name>
<evidence type="ECO:0000313" key="9">
    <source>
        <dbReference type="EMBL" id="TXC78975.1"/>
    </source>
</evidence>
<dbReference type="GO" id="GO:0005524">
    <property type="term" value="F:ATP binding"/>
    <property type="evidence" value="ECO:0007669"/>
    <property type="project" value="UniProtKB-KW"/>
</dbReference>
<comment type="subunit">
    <text evidence="8">Homodimer.</text>
</comment>
<keyword evidence="5 8" id="KW-0547">Nucleotide-binding</keyword>
<dbReference type="InterPro" id="IPR014729">
    <property type="entry name" value="Rossmann-like_a/b/a_fold"/>
</dbReference>
<feature type="active site" description="Proton donor" evidence="8">
    <location>
        <position position="38"/>
    </location>
</feature>
<comment type="catalytic activity">
    <reaction evidence="7 8">
        <text>(R)-pantoate + beta-alanine + ATP = (R)-pantothenate + AMP + diphosphate + H(+)</text>
        <dbReference type="Rhea" id="RHEA:10912"/>
        <dbReference type="ChEBI" id="CHEBI:15378"/>
        <dbReference type="ChEBI" id="CHEBI:15980"/>
        <dbReference type="ChEBI" id="CHEBI:29032"/>
        <dbReference type="ChEBI" id="CHEBI:30616"/>
        <dbReference type="ChEBI" id="CHEBI:33019"/>
        <dbReference type="ChEBI" id="CHEBI:57966"/>
        <dbReference type="ChEBI" id="CHEBI:456215"/>
        <dbReference type="EC" id="6.3.2.1"/>
    </reaction>
</comment>
<dbReference type="PANTHER" id="PTHR21299">
    <property type="entry name" value="CYTIDYLATE KINASE/PANTOATE-BETA-ALANINE LIGASE"/>
    <property type="match status" value="1"/>
</dbReference>
<keyword evidence="8" id="KW-0963">Cytoplasm</keyword>
<dbReference type="GO" id="GO:0005829">
    <property type="term" value="C:cytosol"/>
    <property type="evidence" value="ECO:0007669"/>
    <property type="project" value="TreeGrafter"/>
</dbReference>
<dbReference type="Gene3D" id="3.30.1300.10">
    <property type="entry name" value="Pantoate-beta-alanine ligase, C-terminal domain"/>
    <property type="match status" value="1"/>
</dbReference>
<comment type="similarity">
    <text evidence="2 8">Belongs to the pantothenate synthetase family.</text>
</comment>
<comment type="caution">
    <text evidence="9">The sequence shown here is derived from an EMBL/GenBank/DDBJ whole genome shotgun (WGS) entry which is preliminary data.</text>
</comment>
<evidence type="ECO:0000313" key="10">
    <source>
        <dbReference type="Proteomes" id="UP000321168"/>
    </source>
</evidence>
<feature type="binding site" evidence="8">
    <location>
        <position position="62"/>
    </location>
    <ligand>
        <name>beta-alanine</name>
        <dbReference type="ChEBI" id="CHEBI:57966"/>
    </ligand>
</feature>
<evidence type="ECO:0000256" key="5">
    <source>
        <dbReference type="ARBA" id="ARBA00022741"/>
    </source>
</evidence>
<dbReference type="GO" id="GO:0015940">
    <property type="term" value="P:pantothenate biosynthetic process"/>
    <property type="evidence" value="ECO:0007669"/>
    <property type="project" value="UniProtKB-UniRule"/>
</dbReference>
<feature type="binding site" evidence="8">
    <location>
        <begin position="31"/>
        <end position="38"/>
    </location>
    <ligand>
        <name>ATP</name>
        <dbReference type="ChEBI" id="CHEBI:30616"/>
    </ligand>
</feature>
<evidence type="ECO:0000256" key="4">
    <source>
        <dbReference type="ARBA" id="ARBA00022655"/>
    </source>
</evidence>
<proteinExistence type="inferred from homology"/>
<evidence type="ECO:0000256" key="2">
    <source>
        <dbReference type="ARBA" id="ARBA00009256"/>
    </source>
</evidence>
<dbReference type="NCBIfam" id="TIGR00018">
    <property type="entry name" value="panC"/>
    <property type="match status" value="1"/>
</dbReference>
<feature type="binding site" evidence="8">
    <location>
        <begin position="188"/>
        <end position="191"/>
    </location>
    <ligand>
        <name>ATP</name>
        <dbReference type="ChEBI" id="CHEBI:30616"/>
    </ligand>
</feature>
<dbReference type="Pfam" id="PF02569">
    <property type="entry name" value="Pantoate_ligase"/>
    <property type="match status" value="1"/>
</dbReference>
<dbReference type="Gene3D" id="3.40.50.620">
    <property type="entry name" value="HUPs"/>
    <property type="match status" value="1"/>
</dbReference>
<feature type="binding site" evidence="8">
    <location>
        <position position="157"/>
    </location>
    <ligand>
        <name>(R)-pantoate</name>
        <dbReference type="ChEBI" id="CHEBI:15980"/>
    </ligand>
</feature>
<keyword evidence="6 8" id="KW-0067">ATP-binding</keyword>
<accession>A0A5C6V5M0</accession>
<comment type="miscellaneous">
    <text evidence="8">The reaction proceeds by a bi uni uni bi ping pong mechanism.</text>
</comment>
<dbReference type="UniPathway" id="UPA00028">
    <property type="reaction ID" value="UER00005"/>
</dbReference>
<keyword evidence="10" id="KW-1185">Reference proteome</keyword>
<dbReference type="GO" id="GO:0004592">
    <property type="term" value="F:pantoate-beta-alanine ligase activity"/>
    <property type="evidence" value="ECO:0007669"/>
    <property type="project" value="UniProtKB-UniRule"/>
</dbReference>
<keyword evidence="3 8" id="KW-0436">Ligase</keyword>
<evidence type="ECO:0000256" key="6">
    <source>
        <dbReference type="ARBA" id="ARBA00022840"/>
    </source>
</evidence>
<comment type="function">
    <text evidence="8">Catalyzes the condensation of pantoate with beta-alanine in an ATP-dependent reaction via a pantoyl-adenylate intermediate.</text>
</comment>
<evidence type="ECO:0000256" key="8">
    <source>
        <dbReference type="HAMAP-Rule" id="MF_00158"/>
    </source>
</evidence>
<dbReference type="PANTHER" id="PTHR21299:SF1">
    <property type="entry name" value="PANTOATE--BETA-ALANINE LIGASE"/>
    <property type="match status" value="1"/>
</dbReference>
<dbReference type="InterPro" id="IPR042176">
    <property type="entry name" value="Pantoate_ligase_C"/>
</dbReference>
<feature type="binding site" evidence="8">
    <location>
        <position position="62"/>
    </location>
    <ligand>
        <name>(R)-pantoate</name>
        <dbReference type="ChEBI" id="CHEBI:15980"/>
    </ligand>
</feature>
<dbReference type="EMBL" id="VORB01000005">
    <property type="protein sequence ID" value="TXC78975.1"/>
    <property type="molecule type" value="Genomic_DNA"/>
</dbReference>
<reference evidence="9 10" key="1">
    <citation type="submission" date="2019-08" db="EMBL/GenBank/DDBJ databases">
        <title>Genome of Luteibaculum oceani JCM 18817.</title>
        <authorList>
            <person name="Bowman J.P."/>
        </authorList>
    </citation>
    <scope>NUCLEOTIDE SEQUENCE [LARGE SCALE GENOMIC DNA]</scope>
    <source>
        <strain evidence="9 10">JCM 18817</strain>
    </source>
</reference>
<dbReference type="SUPFAM" id="SSF52374">
    <property type="entry name" value="Nucleotidylyl transferase"/>
    <property type="match status" value="1"/>
</dbReference>
<dbReference type="Proteomes" id="UP000321168">
    <property type="component" value="Unassembled WGS sequence"/>
</dbReference>
<protein>
    <recommendedName>
        <fullName evidence="8">Pantothenate synthetase</fullName>
        <shortName evidence="8">PS</shortName>
        <ecNumber evidence="8">6.3.2.1</ecNumber>
    </recommendedName>
    <alternativeName>
        <fullName evidence="8">Pantoate--beta-alanine ligase</fullName>
    </alternativeName>
    <alternativeName>
        <fullName evidence="8">Pantoate-activating enzyme</fullName>
    </alternativeName>
</protein>